<feature type="region of interest" description="Disordered" evidence="1">
    <location>
        <begin position="207"/>
        <end position="231"/>
    </location>
</feature>
<protein>
    <submittedName>
        <fullName evidence="3">VirE N-terminal domain-containing protein</fullName>
    </submittedName>
</protein>
<evidence type="ECO:0000256" key="1">
    <source>
        <dbReference type="SAM" id="MobiDB-lite"/>
    </source>
</evidence>
<feature type="domain" description="BT4734-like N-terminal" evidence="2">
    <location>
        <begin position="45"/>
        <end position="179"/>
    </location>
</feature>
<gene>
    <name evidence="3" type="ORF">SAMN04488494_2524</name>
</gene>
<sequence length="839" mass="95464">MSFCYQKNFSNPTLPVDEAQFYALVRAGKWNENIDKFRETGDASLKRKLPAFIFQATFDATTSKAGKTGAWRKQAATLLTGLVVMDIDHVEDPKGVFDKWGLGTDEHGFINKDAARRILLVYITPSGKGLKVVFKADAAVGNLIDNQHRMAEILGVEVDESCKDASRMSFICKESDILYIDKELFTYENKEFAEKYNAEYRAGHSGVTQTDTVAHQDGQQAAEQSGNLDTGSMESVANGQCSMVNVQCIKWRDYDIQCIIDKRYGAKLPCAADSNRHNESLKLASDLLVLFDGDRKLVQRILERQSWVQEIIEERDENVAQTVASAAERMADREKKYLTQCPSKAMQEAISQACGQTWKQITQGETTDAATIGEEEIEQWLWDWGEKIEALFPYYPALQDACKGLKRNQYPVALIVSGALMMTLMTRCTYRFYHRPSKLRRLNASALIIGDPASGKSFATRLYEFLAAPIVAADKAGKDTINRYREEMKTKGANKEKPKKPKVVVRVHPSRTSNAQFIQDMVNAVENVDGTDMQLHMLTFDTELDNTLSVQKGGSWIDKQNLELKAFHNEEDGQAYSNMDSIMQDFNVTWNYVYTGTPIALKKKVNEQNFGSGLATRLTCIPLPSTHFEMMDLDEEVDEDIDNRLLEWAKKLDKTKGELSIKRIVRTMYDWTARRMADAKDNESKADEMLLKRCAYHGINYSAPFIVMRHWGDLHQEGDYWCGEFETDEIDDQLAELIVNIQFACQRHYFGSLAEKYFDDKLRDASTNRRHHQRTIEEYNRLADEFTIDDVVNCLHIGINAARSRVKRMVKDGAVARCGEYVENGTTKVRYKKKAILIF</sequence>
<dbReference type="EMBL" id="FRCJ01000006">
    <property type="protein sequence ID" value="SHM75456.1"/>
    <property type="molecule type" value="Genomic_DNA"/>
</dbReference>
<accession>A0A1M7LC24</accession>
<dbReference type="OrthoDB" id="1056232at2"/>
<proteinExistence type="predicted"/>
<evidence type="ECO:0000259" key="2">
    <source>
        <dbReference type="Pfam" id="PF08800"/>
    </source>
</evidence>
<organism evidence="3 4">
    <name type="scientific">Xylanibacter ruminicola</name>
    <name type="common">Prevotella ruminicola</name>
    <dbReference type="NCBI Taxonomy" id="839"/>
    <lineage>
        <taxon>Bacteria</taxon>
        <taxon>Pseudomonadati</taxon>
        <taxon>Bacteroidota</taxon>
        <taxon>Bacteroidia</taxon>
        <taxon>Bacteroidales</taxon>
        <taxon>Prevotellaceae</taxon>
        <taxon>Xylanibacter</taxon>
    </lineage>
</organism>
<name>A0A1M7LC24_XYLRU</name>
<evidence type="ECO:0000313" key="4">
    <source>
        <dbReference type="Proteomes" id="UP000184280"/>
    </source>
</evidence>
<dbReference type="InterPro" id="IPR014907">
    <property type="entry name" value="BT4734-like_N"/>
</dbReference>
<dbReference type="AlphaFoldDB" id="A0A1M7LC24"/>
<evidence type="ECO:0000313" key="3">
    <source>
        <dbReference type="EMBL" id="SHM75456.1"/>
    </source>
</evidence>
<dbReference type="RefSeq" id="WP_073046354.1">
    <property type="nucleotide sequence ID" value="NZ_FRCJ01000006.1"/>
</dbReference>
<dbReference type="Pfam" id="PF08800">
    <property type="entry name" value="BT4734-like_N"/>
    <property type="match status" value="1"/>
</dbReference>
<dbReference type="Proteomes" id="UP000184280">
    <property type="component" value="Unassembled WGS sequence"/>
</dbReference>
<reference evidence="3 4" key="1">
    <citation type="submission" date="2016-11" db="EMBL/GenBank/DDBJ databases">
        <authorList>
            <person name="Jaros S."/>
            <person name="Januszkiewicz K."/>
            <person name="Wedrychowicz H."/>
        </authorList>
    </citation>
    <scope>NUCLEOTIDE SEQUENCE [LARGE SCALE GENOMIC DNA]</scope>
    <source>
        <strain evidence="3 4">BPI-34</strain>
    </source>
</reference>